<comment type="caution">
    <text evidence="1">The sequence shown here is derived from an EMBL/GenBank/DDBJ whole genome shotgun (WGS) entry which is preliminary data.</text>
</comment>
<gene>
    <name evidence="1" type="ORF">M9458_036063</name>
</gene>
<feature type="non-terminal residue" evidence="1">
    <location>
        <position position="55"/>
    </location>
</feature>
<dbReference type="AlphaFoldDB" id="A0ABD0P3N0"/>
<dbReference type="Proteomes" id="UP001529510">
    <property type="component" value="Unassembled WGS sequence"/>
</dbReference>
<dbReference type="EMBL" id="JAMKFB020000018">
    <property type="protein sequence ID" value="KAL0167841.1"/>
    <property type="molecule type" value="Genomic_DNA"/>
</dbReference>
<organism evidence="1 2">
    <name type="scientific">Cirrhinus mrigala</name>
    <name type="common">Mrigala</name>
    <dbReference type="NCBI Taxonomy" id="683832"/>
    <lineage>
        <taxon>Eukaryota</taxon>
        <taxon>Metazoa</taxon>
        <taxon>Chordata</taxon>
        <taxon>Craniata</taxon>
        <taxon>Vertebrata</taxon>
        <taxon>Euteleostomi</taxon>
        <taxon>Actinopterygii</taxon>
        <taxon>Neopterygii</taxon>
        <taxon>Teleostei</taxon>
        <taxon>Ostariophysi</taxon>
        <taxon>Cypriniformes</taxon>
        <taxon>Cyprinidae</taxon>
        <taxon>Labeoninae</taxon>
        <taxon>Labeonini</taxon>
        <taxon>Cirrhinus</taxon>
    </lineage>
</organism>
<keyword evidence="2" id="KW-1185">Reference proteome</keyword>
<feature type="non-terminal residue" evidence="1">
    <location>
        <position position="1"/>
    </location>
</feature>
<dbReference type="InterPro" id="IPR052089">
    <property type="entry name" value="Ankyrin-BTB/POZ_domain"/>
</dbReference>
<reference evidence="1 2" key="1">
    <citation type="submission" date="2024-05" db="EMBL/GenBank/DDBJ databases">
        <title>Genome sequencing and assembly of Indian major carp, Cirrhinus mrigala (Hamilton, 1822).</title>
        <authorList>
            <person name="Mohindra V."/>
            <person name="Chowdhury L.M."/>
            <person name="Lal K."/>
            <person name="Jena J.K."/>
        </authorList>
    </citation>
    <scope>NUCLEOTIDE SEQUENCE [LARGE SCALE GENOMIC DNA]</scope>
    <source>
        <strain evidence="1">CM1030</strain>
        <tissue evidence="1">Blood</tissue>
    </source>
</reference>
<dbReference type="PANTHER" id="PTHR46071:SF1">
    <property type="entry name" value="ANKYRIN REPEAT AND BTB_POZ DOMAIN-CONTAINING PROTEIN 3"/>
    <property type="match status" value="1"/>
</dbReference>
<sequence>TDDCFCVSRKLDAASTEAKFLQDLGFRMLNCGRTDLVNQAINLLGPGGINSMSEQ</sequence>
<protein>
    <submittedName>
        <fullName evidence="1">Uncharacterized protein</fullName>
    </submittedName>
</protein>
<dbReference type="PANTHER" id="PTHR46071">
    <property type="entry name" value="ANKYRIN REPEAT AND BTB/POZ DOMAIN-CONTAINING"/>
    <property type="match status" value="1"/>
</dbReference>
<evidence type="ECO:0000313" key="1">
    <source>
        <dbReference type="EMBL" id="KAL0167841.1"/>
    </source>
</evidence>
<name>A0ABD0P3N0_CIRMR</name>
<evidence type="ECO:0000313" key="2">
    <source>
        <dbReference type="Proteomes" id="UP001529510"/>
    </source>
</evidence>
<accession>A0ABD0P3N0</accession>
<proteinExistence type="predicted"/>